<sequence>MIDAARCTAGNIQHDAACIASYTSTVRVSTPSSGTPAIGSLLVTDGNTAYRRLPDRGHQAINLSAVDAPPAHDRGFELVLQAVAFNPNNLDLVNLRASRAW</sequence>
<evidence type="ECO:0000313" key="2">
    <source>
        <dbReference type="EMBL" id="SEO70989.1"/>
    </source>
</evidence>
<reference evidence="3" key="3">
    <citation type="submission" date="2016-10" db="EMBL/GenBank/DDBJ databases">
        <authorList>
            <person name="Wibberg D."/>
        </authorList>
    </citation>
    <scope>NUCLEOTIDE SEQUENCE [LARGE SCALE GENOMIC DNA]</scope>
</reference>
<accession>A0A1H8RWH1</accession>
<name>A0A1H8RWH1_9HYPH</name>
<keyword evidence="4" id="KW-1185">Reference proteome</keyword>
<dbReference type="EMBL" id="FNXB01000025">
    <property type="protein sequence ID" value="SEI08108.1"/>
    <property type="molecule type" value="Genomic_DNA"/>
</dbReference>
<dbReference type="RefSeq" id="WP_072378420.1">
    <property type="nucleotide sequence ID" value="NZ_FNXB01000025.1"/>
</dbReference>
<proteinExistence type="predicted"/>
<dbReference type="Proteomes" id="UP000183063">
    <property type="component" value="Unassembled WGS sequence"/>
</dbReference>
<reference evidence="2 4" key="1">
    <citation type="submission" date="2016-10" db="EMBL/GenBank/DDBJ databases">
        <authorList>
            <person name="Varghese N."/>
            <person name="Submissions S."/>
        </authorList>
    </citation>
    <scope>NUCLEOTIDE SEQUENCE [LARGE SCALE GENOMIC DNA]</scope>
    <source>
        <strain evidence="2 4">CGMCC 1.7071</strain>
    </source>
</reference>
<evidence type="ECO:0000313" key="3">
    <source>
        <dbReference type="Proteomes" id="UP000183063"/>
    </source>
</evidence>
<protein>
    <submittedName>
        <fullName evidence="1">Uncharacterized protein</fullName>
    </submittedName>
</protein>
<dbReference type="EMBL" id="FOCV01000022">
    <property type="protein sequence ID" value="SEO70989.1"/>
    <property type="molecule type" value="Genomic_DNA"/>
</dbReference>
<dbReference type="AlphaFoldDB" id="A0A1H8RWH1"/>
<evidence type="ECO:0000313" key="4">
    <source>
        <dbReference type="Proteomes" id="UP000198939"/>
    </source>
</evidence>
<evidence type="ECO:0000313" key="1">
    <source>
        <dbReference type="EMBL" id="SEI08108.1"/>
    </source>
</evidence>
<reference evidence="1" key="2">
    <citation type="submission" date="2016-10" db="EMBL/GenBank/DDBJ databases">
        <authorList>
            <person name="de Groot N.N."/>
        </authorList>
    </citation>
    <scope>NUCLEOTIDE SEQUENCE [LARGE SCALE GENOMIC DNA]</scope>
    <source>
        <strain evidence="1">CCBAU85039</strain>
    </source>
</reference>
<organism evidence="1 3">
    <name type="scientific">Rhizobium tibeticum</name>
    <dbReference type="NCBI Taxonomy" id="501024"/>
    <lineage>
        <taxon>Bacteria</taxon>
        <taxon>Pseudomonadati</taxon>
        <taxon>Pseudomonadota</taxon>
        <taxon>Alphaproteobacteria</taxon>
        <taxon>Hyphomicrobiales</taxon>
        <taxon>Rhizobiaceae</taxon>
        <taxon>Rhizobium/Agrobacterium group</taxon>
        <taxon>Rhizobium</taxon>
    </lineage>
</organism>
<gene>
    <name evidence="1" type="ORF">RTCCBAU85039_4289</name>
    <name evidence="2" type="ORF">SAMN05216228_1022115</name>
</gene>
<dbReference type="Proteomes" id="UP000198939">
    <property type="component" value="Unassembled WGS sequence"/>
</dbReference>